<evidence type="ECO:0000313" key="6">
    <source>
        <dbReference type="Proteomes" id="UP000712673"/>
    </source>
</evidence>
<keyword evidence="2" id="KW-0479">Metal-binding</keyword>
<dbReference type="PANTHER" id="PTHR30502">
    <property type="entry name" value="2-KETO-3-DEOXY-L-RHAMNONATE ALDOLASE"/>
    <property type="match status" value="1"/>
</dbReference>
<evidence type="ECO:0000256" key="2">
    <source>
        <dbReference type="ARBA" id="ARBA00022723"/>
    </source>
</evidence>
<feature type="domain" description="HpcH/HpaI aldolase/citrate lyase" evidence="4">
    <location>
        <begin position="35"/>
        <end position="263"/>
    </location>
</feature>
<dbReference type="GO" id="GO:0046872">
    <property type="term" value="F:metal ion binding"/>
    <property type="evidence" value="ECO:0007669"/>
    <property type="project" value="UniProtKB-KW"/>
</dbReference>
<name>A0A937VZ72_UNCTE</name>
<evidence type="ECO:0000256" key="1">
    <source>
        <dbReference type="ARBA" id="ARBA00005568"/>
    </source>
</evidence>
<dbReference type="PROSITE" id="PS51257">
    <property type="entry name" value="PROKAR_LIPOPROTEIN"/>
    <property type="match status" value="1"/>
</dbReference>
<accession>A0A937VZ72</accession>
<evidence type="ECO:0000259" key="4">
    <source>
        <dbReference type="Pfam" id="PF03328"/>
    </source>
</evidence>
<dbReference type="AlphaFoldDB" id="A0A937VZ72"/>
<dbReference type="EMBL" id="VGLS01000019">
    <property type="protein sequence ID" value="MBM3222427.1"/>
    <property type="molecule type" value="Genomic_DNA"/>
</dbReference>
<dbReference type="Gene3D" id="3.20.20.60">
    <property type="entry name" value="Phosphoenolpyruvate-binding domains"/>
    <property type="match status" value="1"/>
</dbReference>
<dbReference type="InterPro" id="IPR040442">
    <property type="entry name" value="Pyrv_kinase-like_dom_sf"/>
</dbReference>
<proteinExistence type="inferred from homology"/>
<dbReference type="PANTHER" id="PTHR30502:SF0">
    <property type="entry name" value="PHOSPHOENOLPYRUVATE CARBOXYLASE FAMILY PROTEIN"/>
    <property type="match status" value="1"/>
</dbReference>
<dbReference type="GO" id="GO:0016832">
    <property type="term" value="F:aldehyde-lyase activity"/>
    <property type="evidence" value="ECO:0007669"/>
    <property type="project" value="TreeGrafter"/>
</dbReference>
<dbReference type="Pfam" id="PF03328">
    <property type="entry name" value="HpcH_HpaI"/>
    <property type="match status" value="1"/>
</dbReference>
<organism evidence="5 6">
    <name type="scientific">Tectimicrobiota bacterium</name>
    <dbReference type="NCBI Taxonomy" id="2528274"/>
    <lineage>
        <taxon>Bacteria</taxon>
        <taxon>Pseudomonadati</taxon>
        <taxon>Nitrospinota/Tectimicrobiota group</taxon>
        <taxon>Candidatus Tectimicrobiota</taxon>
    </lineage>
</organism>
<dbReference type="Proteomes" id="UP000712673">
    <property type="component" value="Unassembled WGS sequence"/>
</dbReference>
<sequence>MVTGRHNKVIELLAQGQTVFSCGTIPNGNYDDIMALSRSAYDMIVLETEHVGFDVPTLRHSLLYLLNRQRIAEKGTLQPDVVPLVRIPPYTRETNGWVIKLTLDAGPYGLVLPHCDSVEGAAAAVRAARYPQVPGVADFAPEGERGWATSVAPHYWGVSPQEYYDAADVWPLDPDGNLLLMGIVENVRGIANLPDILRQVKGIGAIWAGSGDLSVSMGLRGNASHPDVEAAVLKILAICKDHGVPCATAVSPNADVATRVEQGFRIIMIPPARSLDTLTRGRQAVGRTD</sequence>
<keyword evidence="3" id="KW-0456">Lyase</keyword>
<evidence type="ECO:0000313" key="5">
    <source>
        <dbReference type="EMBL" id="MBM3222427.1"/>
    </source>
</evidence>
<comment type="caution">
    <text evidence="5">The sequence shown here is derived from an EMBL/GenBank/DDBJ whole genome shotgun (WGS) entry which is preliminary data.</text>
</comment>
<dbReference type="GO" id="GO:0005737">
    <property type="term" value="C:cytoplasm"/>
    <property type="evidence" value="ECO:0007669"/>
    <property type="project" value="TreeGrafter"/>
</dbReference>
<gene>
    <name evidence="5" type="ORF">FJZ47_01295</name>
</gene>
<dbReference type="InterPro" id="IPR050251">
    <property type="entry name" value="HpcH-HpaI_aldolase"/>
</dbReference>
<evidence type="ECO:0000256" key="3">
    <source>
        <dbReference type="ARBA" id="ARBA00023239"/>
    </source>
</evidence>
<comment type="similarity">
    <text evidence="1">Belongs to the HpcH/HpaI aldolase family.</text>
</comment>
<reference evidence="5" key="1">
    <citation type="submission" date="2019-03" db="EMBL/GenBank/DDBJ databases">
        <title>Lake Tanganyika Metagenome-Assembled Genomes (MAGs).</title>
        <authorList>
            <person name="Tran P."/>
        </authorList>
    </citation>
    <scope>NUCLEOTIDE SEQUENCE</scope>
    <source>
        <strain evidence="5">K_DeepCast_65m_m2_066</strain>
    </source>
</reference>
<dbReference type="SUPFAM" id="SSF51621">
    <property type="entry name" value="Phosphoenolpyruvate/pyruvate domain"/>
    <property type="match status" value="1"/>
</dbReference>
<dbReference type="InterPro" id="IPR005000">
    <property type="entry name" value="Aldolase/citrate-lyase_domain"/>
</dbReference>
<dbReference type="InterPro" id="IPR015813">
    <property type="entry name" value="Pyrv/PenolPyrv_kinase-like_dom"/>
</dbReference>
<protein>
    <submittedName>
        <fullName evidence="5">Aldolase</fullName>
    </submittedName>
</protein>